<keyword evidence="6" id="KW-0255">Endonuclease</keyword>
<dbReference type="Gene3D" id="3.30.420.10">
    <property type="entry name" value="Ribonuclease H-like superfamily/Ribonuclease H"/>
    <property type="match status" value="1"/>
</dbReference>
<dbReference type="AlphaFoldDB" id="A0A0C3DE50"/>
<evidence type="ECO:0000259" key="8">
    <source>
        <dbReference type="PROSITE" id="PS50879"/>
    </source>
</evidence>
<accession>A0A0C3DE50</accession>
<evidence type="ECO:0000256" key="3">
    <source>
        <dbReference type="ARBA" id="ARBA00012180"/>
    </source>
</evidence>
<dbReference type="STRING" id="1036808.A0A0C3DE50"/>
<keyword evidence="10" id="KW-1185">Reference proteome</keyword>
<dbReference type="GO" id="GO:0046872">
    <property type="term" value="F:metal ion binding"/>
    <property type="evidence" value="ECO:0007669"/>
    <property type="project" value="UniProtKB-KW"/>
</dbReference>
<name>A0A0C3DE50_9AGAM</name>
<feature type="domain" description="RNase H type-1" evidence="8">
    <location>
        <begin position="60"/>
        <end position="216"/>
    </location>
</feature>
<dbReference type="GO" id="GO:0043137">
    <property type="term" value="P:DNA replication, removal of RNA primer"/>
    <property type="evidence" value="ECO:0007669"/>
    <property type="project" value="TreeGrafter"/>
</dbReference>
<evidence type="ECO:0000256" key="1">
    <source>
        <dbReference type="ARBA" id="ARBA00000077"/>
    </source>
</evidence>
<evidence type="ECO:0000256" key="4">
    <source>
        <dbReference type="ARBA" id="ARBA00022722"/>
    </source>
</evidence>
<sequence>MPRPRVTTFTDTFGPPIQCTAEQRQFKTHSPDTHPLDLFTPAINICSIPAPRFVHTDNTHMASILIFTDGAAVNENTPDQRAGFGLYFVPGTRGFGQAVESVPGHACNTNRAELRAALAALTIRFWPGEGFRRIVIGASSEYVVKGVCEWSDNWRRRGWRTSRGTAVTNRDLWEMLFARIDEFEESGIKVQFYLLKSQWNKVAADRAVEAALESANDVPSQVTGIAYVDL</sequence>
<keyword evidence="4" id="KW-0540">Nuclease</keyword>
<dbReference type="OrthoDB" id="407198at2759"/>
<dbReference type="InterPro" id="IPR050092">
    <property type="entry name" value="RNase_H"/>
</dbReference>
<dbReference type="EC" id="3.1.26.4" evidence="3"/>
<dbReference type="InterPro" id="IPR012337">
    <property type="entry name" value="RNaseH-like_sf"/>
</dbReference>
<dbReference type="InterPro" id="IPR002156">
    <property type="entry name" value="RNaseH_domain"/>
</dbReference>
<comment type="similarity">
    <text evidence="2">Belongs to the RNase H family.</text>
</comment>
<dbReference type="InterPro" id="IPR036397">
    <property type="entry name" value="RNaseH_sf"/>
</dbReference>
<protein>
    <recommendedName>
        <fullName evidence="3">ribonuclease H</fullName>
        <ecNumber evidence="3">3.1.26.4</ecNumber>
    </recommendedName>
</protein>
<evidence type="ECO:0000313" key="9">
    <source>
        <dbReference type="EMBL" id="KIM54376.1"/>
    </source>
</evidence>
<evidence type="ECO:0000256" key="2">
    <source>
        <dbReference type="ARBA" id="ARBA00005300"/>
    </source>
</evidence>
<reference evidence="10" key="2">
    <citation type="submission" date="2015-01" db="EMBL/GenBank/DDBJ databases">
        <title>Evolutionary Origins and Diversification of the Mycorrhizal Mutualists.</title>
        <authorList>
            <consortium name="DOE Joint Genome Institute"/>
            <consortium name="Mycorrhizal Genomics Consortium"/>
            <person name="Kohler A."/>
            <person name="Kuo A."/>
            <person name="Nagy L.G."/>
            <person name="Floudas D."/>
            <person name="Copeland A."/>
            <person name="Barry K.W."/>
            <person name="Cichocki N."/>
            <person name="Veneault-Fourrey C."/>
            <person name="LaButti K."/>
            <person name="Lindquist E.A."/>
            <person name="Lipzen A."/>
            <person name="Lundell T."/>
            <person name="Morin E."/>
            <person name="Murat C."/>
            <person name="Riley R."/>
            <person name="Ohm R."/>
            <person name="Sun H."/>
            <person name="Tunlid A."/>
            <person name="Henrissat B."/>
            <person name="Grigoriev I.V."/>
            <person name="Hibbett D.S."/>
            <person name="Martin F."/>
        </authorList>
    </citation>
    <scope>NUCLEOTIDE SEQUENCE [LARGE SCALE GENOMIC DNA]</scope>
    <source>
        <strain evidence="10">Foug A</strain>
    </source>
</reference>
<dbReference type="GO" id="GO:0003676">
    <property type="term" value="F:nucleic acid binding"/>
    <property type="evidence" value="ECO:0007669"/>
    <property type="project" value="InterPro"/>
</dbReference>
<evidence type="ECO:0000256" key="6">
    <source>
        <dbReference type="ARBA" id="ARBA00022759"/>
    </source>
</evidence>
<dbReference type="InParanoid" id="A0A0C3DE50"/>
<dbReference type="EMBL" id="KN822156">
    <property type="protein sequence ID" value="KIM54376.1"/>
    <property type="molecule type" value="Genomic_DNA"/>
</dbReference>
<dbReference type="Pfam" id="PF00075">
    <property type="entry name" value="RNase_H"/>
    <property type="match status" value="1"/>
</dbReference>
<dbReference type="PANTHER" id="PTHR10642:SF26">
    <property type="entry name" value="RIBONUCLEASE H1"/>
    <property type="match status" value="1"/>
</dbReference>
<evidence type="ECO:0000256" key="7">
    <source>
        <dbReference type="ARBA" id="ARBA00022801"/>
    </source>
</evidence>
<dbReference type="SUPFAM" id="SSF53098">
    <property type="entry name" value="Ribonuclease H-like"/>
    <property type="match status" value="1"/>
</dbReference>
<keyword evidence="5" id="KW-0479">Metal-binding</keyword>
<organism evidence="9 10">
    <name type="scientific">Scleroderma citrinum Foug A</name>
    <dbReference type="NCBI Taxonomy" id="1036808"/>
    <lineage>
        <taxon>Eukaryota</taxon>
        <taxon>Fungi</taxon>
        <taxon>Dikarya</taxon>
        <taxon>Basidiomycota</taxon>
        <taxon>Agaricomycotina</taxon>
        <taxon>Agaricomycetes</taxon>
        <taxon>Agaricomycetidae</taxon>
        <taxon>Boletales</taxon>
        <taxon>Sclerodermatineae</taxon>
        <taxon>Sclerodermataceae</taxon>
        <taxon>Scleroderma</taxon>
    </lineage>
</organism>
<reference evidence="9 10" key="1">
    <citation type="submission" date="2014-04" db="EMBL/GenBank/DDBJ databases">
        <authorList>
            <consortium name="DOE Joint Genome Institute"/>
            <person name="Kuo A."/>
            <person name="Kohler A."/>
            <person name="Nagy L.G."/>
            <person name="Floudas D."/>
            <person name="Copeland A."/>
            <person name="Barry K.W."/>
            <person name="Cichocki N."/>
            <person name="Veneault-Fourrey C."/>
            <person name="LaButti K."/>
            <person name="Lindquist E.A."/>
            <person name="Lipzen A."/>
            <person name="Lundell T."/>
            <person name="Morin E."/>
            <person name="Murat C."/>
            <person name="Sun H."/>
            <person name="Tunlid A."/>
            <person name="Henrissat B."/>
            <person name="Grigoriev I.V."/>
            <person name="Hibbett D.S."/>
            <person name="Martin F."/>
            <person name="Nordberg H.P."/>
            <person name="Cantor M.N."/>
            <person name="Hua S.X."/>
        </authorList>
    </citation>
    <scope>NUCLEOTIDE SEQUENCE [LARGE SCALE GENOMIC DNA]</scope>
    <source>
        <strain evidence="9 10">Foug A</strain>
    </source>
</reference>
<gene>
    <name evidence="9" type="ORF">SCLCIDRAFT_31162</name>
</gene>
<dbReference type="HOGENOM" id="CLU_030894_4_1_1"/>
<evidence type="ECO:0000313" key="10">
    <source>
        <dbReference type="Proteomes" id="UP000053989"/>
    </source>
</evidence>
<dbReference type="PROSITE" id="PS50879">
    <property type="entry name" value="RNASE_H_1"/>
    <property type="match status" value="1"/>
</dbReference>
<keyword evidence="7" id="KW-0378">Hydrolase</keyword>
<comment type="catalytic activity">
    <reaction evidence="1">
        <text>Endonucleolytic cleavage to 5'-phosphomonoester.</text>
        <dbReference type="EC" id="3.1.26.4"/>
    </reaction>
</comment>
<dbReference type="Proteomes" id="UP000053989">
    <property type="component" value="Unassembled WGS sequence"/>
</dbReference>
<dbReference type="PANTHER" id="PTHR10642">
    <property type="entry name" value="RIBONUCLEASE H1"/>
    <property type="match status" value="1"/>
</dbReference>
<proteinExistence type="inferred from homology"/>
<dbReference type="GO" id="GO:0004523">
    <property type="term" value="F:RNA-DNA hybrid ribonuclease activity"/>
    <property type="evidence" value="ECO:0007669"/>
    <property type="project" value="UniProtKB-EC"/>
</dbReference>
<evidence type="ECO:0000256" key="5">
    <source>
        <dbReference type="ARBA" id="ARBA00022723"/>
    </source>
</evidence>